<proteinExistence type="predicted"/>
<feature type="transmembrane region" description="Helical" evidence="1">
    <location>
        <begin position="12"/>
        <end position="28"/>
    </location>
</feature>
<keyword evidence="3" id="KW-1185">Reference proteome</keyword>
<dbReference type="Proteomes" id="UP001359559">
    <property type="component" value="Unassembled WGS sequence"/>
</dbReference>
<protein>
    <submittedName>
        <fullName evidence="2">Uncharacterized protein</fullName>
    </submittedName>
</protein>
<evidence type="ECO:0000256" key="1">
    <source>
        <dbReference type="SAM" id="Phobius"/>
    </source>
</evidence>
<comment type="caution">
    <text evidence="2">The sequence shown here is derived from an EMBL/GenBank/DDBJ whole genome shotgun (WGS) entry which is preliminary data.</text>
</comment>
<reference evidence="2 3" key="1">
    <citation type="submission" date="2024-01" db="EMBL/GenBank/DDBJ databases">
        <title>The genomes of 5 underutilized Papilionoideae crops provide insights into root nodulation and disease resistance.</title>
        <authorList>
            <person name="Yuan L."/>
        </authorList>
    </citation>
    <scope>NUCLEOTIDE SEQUENCE [LARGE SCALE GENOMIC DNA]</scope>
    <source>
        <strain evidence="2">LY-2023</strain>
        <tissue evidence="2">Leaf</tissue>
    </source>
</reference>
<organism evidence="2 3">
    <name type="scientific">Clitoria ternatea</name>
    <name type="common">Butterfly pea</name>
    <dbReference type="NCBI Taxonomy" id="43366"/>
    <lineage>
        <taxon>Eukaryota</taxon>
        <taxon>Viridiplantae</taxon>
        <taxon>Streptophyta</taxon>
        <taxon>Embryophyta</taxon>
        <taxon>Tracheophyta</taxon>
        <taxon>Spermatophyta</taxon>
        <taxon>Magnoliopsida</taxon>
        <taxon>eudicotyledons</taxon>
        <taxon>Gunneridae</taxon>
        <taxon>Pentapetalae</taxon>
        <taxon>rosids</taxon>
        <taxon>fabids</taxon>
        <taxon>Fabales</taxon>
        <taxon>Fabaceae</taxon>
        <taxon>Papilionoideae</taxon>
        <taxon>50 kb inversion clade</taxon>
        <taxon>NPAAA clade</taxon>
        <taxon>indigoferoid/millettioid clade</taxon>
        <taxon>Phaseoleae</taxon>
        <taxon>Clitoria</taxon>
    </lineage>
</organism>
<evidence type="ECO:0000313" key="3">
    <source>
        <dbReference type="Proteomes" id="UP001359559"/>
    </source>
</evidence>
<keyword evidence="1" id="KW-0812">Transmembrane</keyword>
<accession>A0AAN9FQ08</accession>
<evidence type="ECO:0000313" key="2">
    <source>
        <dbReference type="EMBL" id="KAK7279529.1"/>
    </source>
</evidence>
<dbReference type="EMBL" id="JAYKXN010000006">
    <property type="protein sequence ID" value="KAK7279529.1"/>
    <property type="molecule type" value="Genomic_DNA"/>
</dbReference>
<sequence length="77" mass="9061">MFPNPHWRFNHSLLNYYSHISFLFIFAYKLPSFNFNSFDLAPQHFLHLVLYLFSVLSHSSENLFASFYPLIGSLLSG</sequence>
<keyword evidence="1" id="KW-0472">Membrane</keyword>
<gene>
    <name evidence="2" type="ORF">RJT34_24582</name>
</gene>
<keyword evidence="1" id="KW-1133">Transmembrane helix</keyword>
<dbReference type="AlphaFoldDB" id="A0AAN9FQ08"/>
<name>A0AAN9FQ08_CLITE</name>